<dbReference type="HAMAP" id="MF_01117">
    <property type="entry name" value="CDP_archaeol_synth"/>
    <property type="match status" value="1"/>
</dbReference>
<dbReference type="GO" id="GO:0043338">
    <property type="term" value="F:CDP-2,3-bis-(O-geranylgeranyl)-sn-glycerol synthase activity"/>
    <property type="evidence" value="ECO:0007669"/>
    <property type="project" value="UniProtKB-EC"/>
</dbReference>
<keyword evidence="9 11" id="KW-0594">Phospholipid biosynthesis</keyword>
<dbReference type="InterPro" id="IPR002726">
    <property type="entry name" value="CarS_archaea"/>
</dbReference>
<feature type="transmembrane region" description="Helical" evidence="11">
    <location>
        <begin position="50"/>
        <end position="70"/>
    </location>
</feature>
<evidence type="ECO:0000256" key="7">
    <source>
        <dbReference type="ARBA" id="ARBA00023098"/>
    </source>
</evidence>
<keyword evidence="1 11" id="KW-1003">Cell membrane</keyword>
<evidence type="ECO:0000256" key="5">
    <source>
        <dbReference type="ARBA" id="ARBA00022842"/>
    </source>
</evidence>
<protein>
    <recommendedName>
        <fullName evidence="11">CDP-archaeol synthase</fullName>
        <ecNumber evidence="11">2.7.7.67</ecNumber>
    </recommendedName>
    <alternativeName>
        <fullName evidence="11">CDP-2,3-bis-(O-geranylgeranyl)-sn-glycerol synthase</fullName>
    </alternativeName>
</protein>
<feature type="transmembrane region" description="Helical" evidence="11">
    <location>
        <begin position="82"/>
        <end position="103"/>
    </location>
</feature>
<gene>
    <name evidence="11" type="primary">carS</name>
    <name evidence="12" type="ORF">FJY86_03625</name>
</gene>
<name>A0A8T4C8V2_9ARCH</name>
<dbReference type="PANTHER" id="PTHR39650">
    <property type="entry name" value="CDP-ARCHAEOL SYNTHASE"/>
    <property type="match status" value="1"/>
</dbReference>
<comment type="similarity">
    <text evidence="11">Belongs to the CDP-archaeol synthase family.</text>
</comment>
<evidence type="ECO:0000256" key="9">
    <source>
        <dbReference type="ARBA" id="ARBA00023209"/>
    </source>
</evidence>
<keyword evidence="4 11" id="KW-0812">Transmembrane</keyword>
<sequence>MDPLWIHLFLTALPLYVANSSAMVFGGKTPIDGNRNWSDGRPIFGKGKTWKGTGMGVLIGTFVGLLLWYFFPVYTQLVSSEYVAYVFLLSTGGLVGDIVGSFIKRRMNMPRGHPAQILDQLDFVVGGVLFSVAFSTPNWTALILLVMITPFMHMTFNRLAYMIGMKSVPW</sequence>
<comment type="subcellular location">
    <subcellularLocation>
        <location evidence="11">Cell membrane</location>
        <topology evidence="11">Multi-pass membrane protein</topology>
    </subcellularLocation>
</comment>
<organism evidence="12 13">
    <name type="scientific">Candidatus Iainarchaeum sp</name>
    <dbReference type="NCBI Taxonomy" id="3101447"/>
    <lineage>
        <taxon>Archaea</taxon>
        <taxon>Candidatus Iainarchaeota</taxon>
        <taxon>Candidatus Iainarchaeia</taxon>
        <taxon>Candidatus Iainarchaeales</taxon>
        <taxon>Candidatus Iainarchaeaceae</taxon>
        <taxon>Candidatus Iainarchaeum</taxon>
    </lineage>
</organism>
<keyword evidence="3 11" id="KW-0808">Transferase</keyword>
<comment type="catalytic activity">
    <reaction evidence="11">
        <text>2,3-bis-O-(geranylgeranyl)-sn-glycerol 1-phosphate + CTP + H(+) = CDP-2,3-bis-O-(geranylgeranyl)-sn-glycerol + diphosphate</text>
        <dbReference type="Rhea" id="RHEA:25690"/>
        <dbReference type="ChEBI" id="CHEBI:15378"/>
        <dbReference type="ChEBI" id="CHEBI:33019"/>
        <dbReference type="ChEBI" id="CHEBI:37563"/>
        <dbReference type="ChEBI" id="CHEBI:58837"/>
        <dbReference type="ChEBI" id="CHEBI:58838"/>
        <dbReference type="EC" id="2.7.7.67"/>
    </reaction>
</comment>
<comment type="cofactor">
    <cofactor evidence="11">
        <name>Mg(2+)</name>
        <dbReference type="ChEBI" id="CHEBI:18420"/>
    </cofactor>
</comment>
<keyword evidence="5 11" id="KW-0460">Magnesium</keyword>
<dbReference type="AlphaFoldDB" id="A0A8T4C8V2"/>
<keyword evidence="2 11" id="KW-0444">Lipid biosynthesis</keyword>
<evidence type="ECO:0000256" key="10">
    <source>
        <dbReference type="ARBA" id="ARBA00023264"/>
    </source>
</evidence>
<reference evidence="12" key="1">
    <citation type="submission" date="2019-03" db="EMBL/GenBank/DDBJ databases">
        <title>Lake Tanganyika Metagenome-Assembled Genomes (MAGs).</title>
        <authorList>
            <person name="Tran P."/>
        </authorList>
    </citation>
    <scope>NUCLEOTIDE SEQUENCE</scope>
    <source>
        <strain evidence="12">M_DeepCast_50m_m2_156</strain>
    </source>
</reference>
<dbReference type="EC" id="2.7.7.67" evidence="11"/>
<dbReference type="PANTHER" id="PTHR39650:SF1">
    <property type="entry name" value="CDP-ARCHAEOL SYNTHASE"/>
    <property type="match status" value="1"/>
</dbReference>
<evidence type="ECO:0000256" key="8">
    <source>
        <dbReference type="ARBA" id="ARBA00023136"/>
    </source>
</evidence>
<evidence type="ECO:0000256" key="6">
    <source>
        <dbReference type="ARBA" id="ARBA00022989"/>
    </source>
</evidence>
<evidence type="ECO:0000313" key="12">
    <source>
        <dbReference type="EMBL" id="MBM3282400.1"/>
    </source>
</evidence>
<dbReference type="InterPro" id="IPR032690">
    <property type="entry name" value="CarS"/>
</dbReference>
<dbReference type="NCBIfam" id="NF003114">
    <property type="entry name" value="PRK04032.1"/>
    <property type="match status" value="1"/>
</dbReference>
<keyword evidence="10 11" id="KW-1208">Phospholipid metabolism</keyword>
<keyword evidence="7 11" id="KW-0443">Lipid metabolism</keyword>
<comment type="caution">
    <text evidence="12">The sequence shown here is derived from an EMBL/GenBank/DDBJ whole genome shotgun (WGS) entry which is preliminary data.</text>
</comment>
<keyword evidence="8 11" id="KW-0472">Membrane</keyword>
<keyword evidence="6 11" id="KW-1133">Transmembrane helix</keyword>
<keyword evidence="12" id="KW-0548">Nucleotidyltransferase</keyword>
<evidence type="ECO:0000313" key="13">
    <source>
        <dbReference type="Proteomes" id="UP000774699"/>
    </source>
</evidence>
<evidence type="ECO:0000256" key="1">
    <source>
        <dbReference type="ARBA" id="ARBA00022475"/>
    </source>
</evidence>
<evidence type="ECO:0000256" key="2">
    <source>
        <dbReference type="ARBA" id="ARBA00022516"/>
    </source>
</evidence>
<feature type="transmembrane region" description="Helical" evidence="11">
    <location>
        <begin position="123"/>
        <end position="148"/>
    </location>
</feature>
<comment type="pathway">
    <text evidence="11">Membrane lipid metabolism; glycerophospholipid metabolism.</text>
</comment>
<dbReference type="GO" id="GO:0046474">
    <property type="term" value="P:glycerophospholipid biosynthetic process"/>
    <property type="evidence" value="ECO:0007669"/>
    <property type="project" value="UniProtKB-UniRule"/>
</dbReference>
<comment type="function">
    <text evidence="11">Catalyzes the formation of CDP-2,3-bis-(O-geranylgeranyl)-sn-glycerol (CDP-archaeol) from 2,3-bis-(O-geranylgeranyl)-sn-glycerol 1-phosphate (DGGGP) and CTP. This reaction is the third ether-bond-formation step in the biosynthesis of archaeal membrane lipids.</text>
</comment>
<dbReference type="EMBL" id="VGJJ01000029">
    <property type="protein sequence ID" value="MBM3282400.1"/>
    <property type="molecule type" value="Genomic_DNA"/>
</dbReference>
<proteinExistence type="inferred from homology"/>
<dbReference type="Pfam" id="PF01864">
    <property type="entry name" value="CarS-like"/>
    <property type="match status" value="1"/>
</dbReference>
<evidence type="ECO:0000256" key="3">
    <source>
        <dbReference type="ARBA" id="ARBA00022679"/>
    </source>
</evidence>
<dbReference type="GO" id="GO:0005886">
    <property type="term" value="C:plasma membrane"/>
    <property type="evidence" value="ECO:0007669"/>
    <property type="project" value="UniProtKB-SubCell"/>
</dbReference>
<evidence type="ECO:0000256" key="11">
    <source>
        <dbReference type="HAMAP-Rule" id="MF_01117"/>
    </source>
</evidence>
<dbReference type="Proteomes" id="UP000774699">
    <property type="component" value="Unassembled WGS sequence"/>
</dbReference>
<accession>A0A8T4C8V2</accession>
<evidence type="ECO:0000256" key="4">
    <source>
        <dbReference type="ARBA" id="ARBA00022692"/>
    </source>
</evidence>